<dbReference type="EMBL" id="JAATJV010218970">
    <property type="protein sequence ID" value="MBZ3874134.1"/>
    <property type="molecule type" value="Genomic_DNA"/>
</dbReference>
<sequence length="169" mass="18658">MGGMGEDTGAFSEVDGLCPGTMQVTAEKQTIKNVVLTAGPRSRQGWGPLRKGSSDVHSSPLLQDQGLRRGEDRDKDNALCETVEPPDADLSDEEKHLWERFGKNILKEFPEWKQKQEETIRKLRALADDVDATHKKISKINMVANSAAIASGVMTSWVLPSLQELQEEA</sequence>
<proteinExistence type="inferred from homology"/>
<gene>
    <name evidence="3" type="ORF">SUZIE_126420</name>
</gene>
<dbReference type="AlphaFoldDB" id="A0AA41MLT2"/>
<keyword evidence="4" id="KW-1185">Reference proteome</keyword>
<dbReference type="GO" id="GO:0016020">
    <property type="term" value="C:membrane"/>
    <property type="evidence" value="ECO:0007669"/>
    <property type="project" value="TreeGrafter"/>
</dbReference>
<feature type="compositionally biased region" description="Basic and acidic residues" evidence="2">
    <location>
        <begin position="66"/>
        <end position="78"/>
    </location>
</feature>
<dbReference type="Proteomes" id="UP001166674">
    <property type="component" value="Unassembled WGS sequence"/>
</dbReference>
<dbReference type="Pfam" id="PF05461">
    <property type="entry name" value="ApoL"/>
    <property type="match status" value="1"/>
</dbReference>
<organism evidence="3 4">
    <name type="scientific">Sciurus carolinensis</name>
    <name type="common">Eastern gray squirrel</name>
    <dbReference type="NCBI Taxonomy" id="30640"/>
    <lineage>
        <taxon>Eukaryota</taxon>
        <taxon>Metazoa</taxon>
        <taxon>Chordata</taxon>
        <taxon>Craniata</taxon>
        <taxon>Vertebrata</taxon>
        <taxon>Euteleostomi</taxon>
        <taxon>Mammalia</taxon>
        <taxon>Eutheria</taxon>
        <taxon>Euarchontoglires</taxon>
        <taxon>Glires</taxon>
        <taxon>Rodentia</taxon>
        <taxon>Sciuromorpha</taxon>
        <taxon>Sciuridae</taxon>
        <taxon>Sciurinae</taxon>
        <taxon>Sciurini</taxon>
        <taxon>Sciurus</taxon>
    </lineage>
</organism>
<name>A0AA41MLT2_SCICA</name>
<evidence type="ECO:0000313" key="3">
    <source>
        <dbReference type="EMBL" id="MBZ3874134.1"/>
    </source>
</evidence>
<dbReference type="InterPro" id="IPR008405">
    <property type="entry name" value="ApoL"/>
</dbReference>
<dbReference type="GO" id="GO:0042157">
    <property type="term" value="P:lipoprotein metabolic process"/>
    <property type="evidence" value="ECO:0007669"/>
    <property type="project" value="InterPro"/>
</dbReference>
<reference evidence="3" key="1">
    <citation type="submission" date="2020-03" db="EMBL/GenBank/DDBJ databases">
        <title>Studies in the Genomics of Life Span.</title>
        <authorList>
            <person name="Glass D."/>
        </authorList>
    </citation>
    <scope>NUCLEOTIDE SEQUENCE</scope>
    <source>
        <strain evidence="3">SUZIE</strain>
        <tissue evidence="3">Muscle</tissue>
    </source>
</reference>
<evidence type="ECO:0000256" key="1">
    <source>
        <dbReference type="ARBA" id="ARBA00010090"/>
    </source>
</evidence>
<dbReference type="PANTHER" id="PTHR14096">
    <property type="entry name" value="APOLIPOPROTEIN L"/>
    <property type="match status" value="1"/>
</dbReference>
<dbReference type="PANTHER" id="PTHR14096:SF7">
    <property type="entry name" value="APOLIPOPROTEIN L6"/>
    <property type="match status" value="1"/>
</dbReference>
<evidence type="ECO:0000313" key="4">
    <source>
        <dbReference type="Proteomes" id="UP001166674"/>
    </source>
</evidence>
<feature type="region of interest" description="Disordered" evidence="2">
    <location>
        <begin position="38"/>
        <end position="93"/>
    </location>
</feature>
<dbReference type="GO" id="GO:0008289">
    <property type="term" value="F:lipid binding"/>
    <property type="evidence" value="ECO:0007669"/>
    <property type="project" value="InterPro"/>
</dbReference>
<protein>
    <submittedName>
        <fullName evidence="3">Apolipoprotein L6</fullName>
    </submittedName>
</protein>
<comment type="caution">
    <text evidence="3">The sequence shown here is derived from an EMBL/GenBank/DDBJ whole genome shotgun (WGS) entry which is preliminary data.</text>
</comment>
<evidence type="ECO:0000256" key="2">
    <source>
        <dbReference type="SAM" id="MobiDB-lite"/>
    </source>
</evidence>
<dbReference type="GO" id="GO:0005576">
    <property type="term" value="C:extracellular region"/>
    <property type="evidence" value="ECO:0007669"/>
    <property type="project" value="InterPro"/>
</dbReference>
<comment type="similarity">
    <text evidence="1">Belongs to the apolipoprotein L family.</text>
</comment>
<dbReference type="GO" id="GO:0006869">
    <property type="term" value="P:lipid transport"/>
    <property type="evidence" value="ECO:0007669"/>
    <property type="project" value="InterPro"/>
</dbReference>
<accession>A0AA41MLT2</accession>